<dbReference type="HAMAP" id="MF_00454">
    <property type="entry name" value="FluC"/>
    <property type="match status" value="1"/>
</dbReference>
<keyword evidence="8" id="KW-0479">Metal-binding</keyword>
<evidence type="ECO:0000256" key="3">
    <source>
        <dbReference type="ARBA" id="ARBA00022692"/>
    </source>
</evidence>
<protein>
    <recommendedName>
        <fullName evidence="8">Fluoride-specific ion channel FluC</fullName>
    </recommendedName>
</protein>
<evidence type="ECO:0000256" key="4">
    <source>
        <dbReference type="ARBA" id="ARBA00022989"/>
    </source>
</evidence>
<feature type="transmembrane region" description="Helical" evidence="8">
    <location>
        <begin position="60"/>
        <end position="79"/>
    </location>
</feature>
<sequence length="119" mass="12425">MEFDPAHVVGTGGAVGALLRQYVDHLVDVDEFPLGTLTVNVLGTFLLGFVTFLGVDSTTLLLLGTGVCGSFTTFSSFSVQTVRLWETGDRLRAVGNATLNLLGAGLALAVAWGLVRIVG</sequence>
<dbReference type="NCBIfam" id="TIGR00494">
    <property type="entry name" value="crcB"/>
    <property type="match status" value="1"/>
</dbReference>
<dbReference type="PANTHER" id="PTHR28259:SF1">
    <property type="entry name" value="FLUORIDE EXPORT PROTEIN 1-RELATED"/>
    <property type="match status" value="1"/>
</dbReference>
<evidence type="ECO:0000313" key="10">
    <source>
        <dbReference type="Proteomes" id="UP000054387"/>
    </source>
</evidence>
<proteinExistence type="inferred from homology"/>
<comment type="similarity">
    <text evidence="6 8">Belongs to the fluoride channel Fluc/FEX (TC 1.A.43) family.</text>
</comment>
<evidence type="ECO:0000313" key="9">
    <source>
        <dbReference type="EMBL" id="KTG11530.1"/>
    </source>
</evidence>
<evidence type="ECO:0000256" key="2">
    <source>
        <dbReference type="ARBA" id="ARBA00022475"/>
    </source>
</evidence>
<evidence type="ECO:0000256" key="5">
    <source>
        <dbReference type="ARBA" id="ARBA00023136"/>
    </source>
</evidence>
<dbReference type="GO" id="GO:0062054">
    <property type="term" value="F:fluoride channel activity"/>
    <property type="evidence" value="ECO:0007669"/>
    <property type="project" value="UniProtKB-UniRule"/>
</dbReference>
<gene>
    <name evidence="8" type="primary">fluC</name>
    <name evidence="8" type="synonym">crcB</name>
    <name evidence="9" type="ORF">AUR64_03235</name>
</gene>
<dbReference type="AlphaFoldDB" id="A0A0W1RD83"/>
<dbReference type="GO" id="GO:0046872">
    <property type="term" value="F:metal ion binding"/>
    <property type="evidence" value="ECO:0007669"/>
    <property type="project" value="UniProtKB-KW"/>
</dbReference>
<dbReference type="GO" id="GO:0140114">
    <property type="term" value="P:cellular detoxification of fluoride"/>
    <property type="evidence" value="ECO:0007669"/>
    <property type="project" value="UniProtKB-UniRule"/>
</dbReference>
<keyword evidence="8" id="KW-0407">Ion channel</keyword>
<keyword evidence="8" id="KW-0813">Transport</keyword>
<organism evidence="9 10">
    <name type="scientific">Haloprofundus marisrubri</name>
    <dbReference type="NCBI Taxonomy" id="1514971"/>
    <lineage>
        <taxon>Archaea</taxon>
        <taxon>Methanobacteriati</taxon>
        <taxon>Methanobacteriota</taxon>
        <taxon>Stenosarchaea group</taxon>
        <taxon>Halobacteria</taxon>
        <taxon>Halobacteriales</taxon>
        <taxon>Haloferacaceae</taxon>
        <taxon>Haloprofundus</taxon>
    </lineage>
</organism>
<evidence type="ECO:0000256" key="8">
    <source>
        <dbReference type="HAMAP-Rule" id="MF_00454"/>
    </source>
</evidence>
<dbReference type="GO" id="GO:0005886">
    <property type="term" value="C:plasma membrane"/>
    <property type="evidence" value="ECO:0007669"/>
    <property type="project" value="UniProtKB-SubCell"/>
</dbReference>
<keyword evidence="8" id="KW-0406">Ion transport</keyword>
<comment type="subcellular location">
    <subcellularLocation>
        <location evidence="1 8">Cell membrane</location>
        <topology evidence="1 8">Multi-pass membrane protein</topology>
    </subcellularLocation>
</comment>
<feature type="transmembrane region" description="Helical" evidence="8">
    <location>
        <begin position="32"/>
        <end position="53"/>
    </location>
</feature>
<dbReference type="Proteomes" id="UP000054387">
    <property type="component" value="Unassembled WGS sequence"/>
</dbReference>
<comment type="catalytic activity">
    <reaction evidence="7">
        <text>fluoride(in) = fluoride(out)</text>
        <dbReference type="Rhea" id="RHEA:76159"/>
        <dbReference type="ChEBI" id="CHEBI:17051"/>
    </reaction>
    <physiologicalReaction direction="left-to-right" evidence="7">
        <dbReference type="Rhea" id="RHEA:76160"/>
    </physiologicalReaction>
</comment>
<dbReference type="InterPro" id="IPR003691">
    <property type="entry name" value="FluC"/>
</dbReference>
<evidence type="ECO:0000256" key="1">
    <source>
        <dbReference type="ARBA" id="ARBA00004651"/>
    </source>
</evidence>
<accession>A0A0W1RD83</accession>
<feature type="binding site" evidence="8">
    <location>
        <position position="72"/>
    </location>
    <ligand>
        <name>Na(+)</name>
        <dbReference type="ChEBI" id="CHEBI:29101"/>
        <note>structural</note>
    </ligand>
</feature>
<keyword evidence="8" id="KW-0915">Sodium</keyword>
<comment type="caution">
    <text evidence="9">The sequence shown here is derived from an EMBL/GenBank/DDBJ whole genome shotgun (WGS) entry which is preliminary data.</text>
</comment>
<dbReference type="Pfam" id="PF02537">
    <property type="entry name" value="CRCB"/>
    <property type="match status" value="1"/>
</dbReference>
<comment type="function">
    <text evidence="8">Fluoride-specific ion channel. Important for reducing fluoride concentration in the cell, thus reducing its toxicity.</text>
</comment>
<keyword evidence="3 8" id="KW-0812">Transmembrane</keyword>
<evidence type="ECO:0000256" key="7">
    <source>
        <dbReference type="ARBA" id="ARBA00035585"/>
    </source>
</evidence>
<dbReference type="STRING" id="1514971.AUR64_03235"/>
<feature type="binding site" evidence="8">
    <location>
        <position position="69"/>
    </location>
    <ligand>
        <name>Na(+)</name>
        <dbReference type="ChEBI" id="CHEBI:29101"/>
        <note>structural</note>
    </ligand>
</feature>
<evidence type="ECO:0000256" key="6">
    <source>
        <dbReference type="ARBA" id="ARBA00035120"/>
    </source>
</evidence>
<dbReference type="EMBL" id="LOPU01000003">
    <property type="protein sequence ID" value="KTG11530.1"/>
    <property type="molecule type" value="Genomic_DNA"/>
</dbReference>
<keyword evidence="5 8" id="KW-0472">Membrane</keyword>
<keyword evidence="10" id="KW-1185">Reference proteome</keyword>
<feature type="transmembrane region" description="Helical" evidence="8">
    <location>
        <begin position="99"/>
        <end position="118"/>
    </location>
</feature>
<keyword evidence="2 8" id="KW-1003">Cell membrane</keyword>
<keyword evidence="4 8" id="KW-1133">Transmembrane helix</keyword>
<dbReference type="PANTHER" id="PTHR28259">
    <property type="entry name" value="FLUORIDE EXPORT PROTEIN 1-RELATED"/>
    <property type="match status" value="1"/>
</dbReference>
<reference evidence="9 10" key="1">
    <citation type="submission" date="2015-12" db="EMBL/GenBank/DDBJ databases">
        <title>Haloprofundus marisrubri gen. nov., sp. nov., an extremely halophilic archaeon isolated from the Discovery deep brine-seawater interface in the Red Sea.</title>
        <authorList>
            <person name="Zhang G."/>
            <person name="Stingl U."/>
            <person name="Rashid M."/>
        </authorList>
    </citation>
    <scope>NUCLEOTIDE SEQUENCE [LARGE SCALE GENOMIC DNA]</scope>
    <source>
        <strain evidence="9 10">SB9</strain>
    </source>
</reference>
<name>A0A0W1RD83_9EURY</name>
<comment type="activity regulation">
    <text evidence="8">Na(+) is not transported, but it plays an essential structural role and its presence is essential for fluoride channel function.</text>
</comment>